<comment type="caution">
    <text evidence="1">The sequence shown here is derived from an EMBL/GenBank/DDBJ whole genome shotgun (WGS) entry which is preliminary data.</text>
</comment>
<accession>A0ABT8B6P4</accession>
<sequence length="227" mass="23668">MNTADYLARAGLAAALDADAVSNHLAAYGEIAENSQAPADVASLYAYRVPELGENGACSLPDQLAEAPYDLAATLGGVRADTTVQLAALKELVDRIVAETACGWLGVYQAREVAGGRALVKLAYAGKPSRAEFPLTAEFALHSNNSAVGLSGQGRIIDNVASYVAEGGAYYTCDAEVQSEACLPLFDEAGVIVGIVDAEDARRDFFQGEILARLVALCLLAPNCLPD</sequence>
<dbReference type="EMBL" id="JAUFPU010000018">
    <property type="protein sequence ID" value="MDN3577803.1"/>
    <property type="molecule type" value="Genomic_DNA"/>
</dbReference>
<gene>
    <name evidence="1" type="ORF">QWZ03_13600</name>
</gene>
<name>A0ABT8B6P4_9NEIS</name>
<evidence type="ECO:0000313" key="2">
    <source>
        <dbReference type="Proteomes" id="UP001180081"/>
    </source>
</evidence>
<evidence type="ECO:0000313" key="1">
    <source>
        <dbReference type="EMBL" id="MDN3577803.1"/>
    </source>
</evidence>
<reference evidence="1" key="2">
    <citation type="submission" date="2023-06" db="EMBL/GenBank/DDBJ databases">
        <authorList>
            <person name="Lucena T."/>
            <person name="Sun Q."/>
        </authorList>
    </citation>
    <scope>NUCLEOTIDE SEQUENCE</scope>
    <source>
        <strain evidence="1">CECT 7703</strain>
    </source>
</reference>
<organism evidence="1 2">
    <name type="scientific">Chitinimonas viridis</name>
    <dbReference type="NCBI Taxonomy" id="664880"/>
    <lineage>
        <taxon>Bacteria</taxon>
        <taxon>Pseudomonadati</taxon>
        <taxon>Pseudomonadota</taxon>
        <taxon>Betaproteobacteria</taxon>
        <taxon>Neisseriales</taxon>
        <taxon>Chitinibacteraceae</taxon>
        <taxon>Chitinimonas</taxon>
    </lineage>
</organism>
<dbReference type="RefSeq" id="WP_290333216.1">
    <property type="nucleotide sequence ID" value="NZ_JAUFPU010000018.1"/>
</dbReference>
<proteinExistence type="predicted"/>
<dbReference type="Gene3D" id="3.30.450.40">
    <property type="match status" value="1"/>
</dbReference>
<evidence type="ECO:0008006" key="3">
    <source>
        <dbReference type="Google" id="ProtNLM"/>
    </source>
</evidence>
<dbReference type="Proteomes" id="UP001180081">
    <property type="component" value="Unassembled WGS sequence"/>
</dbReference>
<dbReference type="SUPFAM" id="SSF55781">
    <property type="entry name" value="GAF domain-like"/>
    <property type="match status" value="1"/>
</dbReference>
<keyword evidence="2" id="KW-1185">Reference proteome</keyword>
<dbReference type="InterPro" id="IPR029016">
    <property type="entry name" value="GAF-like_dom_sf"/>
</dbReference>
<reference evidence="1" key="1">
    <citation type="journal article" date="2014" name="Int. J. Syst. Evol. Microbiol.">
        <title>Complete genome of a new Firmicutes species belonging to the dominant human colonic microbiota ('Ruminococcus bicirculans') reveals two chromosomes and a selective capacity to utilize plant glucans.</title>
        <authorList>
            <consortium name="NISC Comparative Sequencing Program"/>
            <person name="Wegmann U."/>
            <person name="Louis P."/>
            <person name="Goesmann A."/>
            <person name="Henrissat B."/>
            <person name="Duncan S.H."/>
            <person name="Flint H.J."/>
        </authorList>
    </citation>
    <scope>NUCLEOTIDE SEQUENCE</scope>
    <source>
        <strain evidence="1">CECT 7703</strain>
    </source>
</reference>
<protein>
    <recommendedName>
        <fullName evidence="3">Histidine kinase</fullName>
    </recommendedName>
</protein>